<evidence type="ECO:0000313" key="3">
    <source>
        <dbReference type="EnsemblMetazoa" id="XP_038075934.1"/>
    </source>
</evidence>
<keyword evidence="1" id="KW-0732">Signal</keyword>
<dbReference type="GeneID" id="119743593"/>
<protein>
    <recommendedName>
        <fullName evidence="2">Apple domain-containing protein</fullName>
    </recommendedName>
</protein>
<dbReference type="InterPro" id="IPR003609">
    <property type="entry name" value="Pan_app"/>
</dbReference>
<dbReference type="Proteomes" id="UP000887568">
    <property type="component" value="Unplaced"/>
</dbReference>
<dbReference type="RefSeq" id="XP_038075934.1">
    <property type="nucleotide sequence ID" value="XM_038220006.1"/>
</dbReference>
<accession>A0A914BIK7</accession>
<proteinExistence type="predicted"/>
<evidence type="ECO:0000313" key="4">
    <source>
        <dbReference type="Proteomes" id="UP000887568"/>
    </source>
</evidence>
<keyword evidence="4" id="KW-1185">Reference proteome</keyword>
<organism evidence="3 4">
    <name type="scientific">Patiria miniata</name>
    <name type="common">Bat star</name>
    <name type="synonym">Asterina miniata</name>
    <dbReference type="NCBI Taxonomy" id="46514"/>
    <lineage>
        <taxon>Eukaryota</taxon>
        <taxon>Metazoa</taxon>
        <taxon>Echinodermata</taxon>
        <taxon>Eleutherozoa</taxon>
        <taxon>Asterozoa</taxon>
        <taxon>Asteroidea</taxon>
        <taxon>Valvatacea</taxon>
        <taxon>Valvatida</taxon>
        <taxon>Asterinidae</taxon>
        <taxon>Patiria</taxon>
    </lineage>
</organism>
<evidence type="ECO:0000259" key="2">
    <source>
        <dbReference type="PROSITE" id="PS50948"/>
    </source>
</evidence>
<evidence type="ECO:0000256" key="1">
    <source>
        <dbReference type="SAM" id="SignalP"/>
    </source>
</evidence>
<dbReference type="AlphaFoldDB" id="A0A914BIK7"/>
<dbReference type="Pfam" id="PF00024">
    <property type="entry name" value="PAN_1"/>
    <property type="match status" value="1"/>
</dbReference>
<dbReference type="Gene3D" id="3.50.4.10">
    <property type="entry name" value="Hepatocyte Growth Factor"/>
    <property type="match status" value="1"/>
</dbReference>
<name>A0A914BIK7_PATMI</name>
<reference evidence="3" key="1">
    <citation type="submission" date="2022-11" db="UniProtKB">
        <authorList>
            <consortium name="EnsemblMetazoa"/>
        </authorList>
    </citation>
    <scope>IDENTIFICATION</scope>
</reference>
<feature type="domain" description="Apple" evidence="2">
    <location>
        <begin position="43"/>
        <end position="115"/>
    </location>
</feature>
<sequence length="292" mass="32939">MFLFGIKVACSTRALAVRRSVIGPLLLVLLCDVVRCDDLSTTCPRYGQLLQGHTLRTHSEWSPLACAGMCTQYADCQSYSFCSAEEQCHLHNATALQYPGDVVESENCTHYKMTREPRSTQHQSTSKNVACNPSPYEFQTPGSRFKYKFVFPQFIPDHEVFLMFFSVRCAGSGYIAIGPDYRQVFGNYYTITLGPGTMPLFFFRKMTGSSLSTLHYCHLTPPLSDTQYHHYWLAYVQGNILMGKRGKAPFLDKKDSSLWFTPVWPAIASDKGCDWVFHSMANLQLCKVCSGS</sequence>
<dbReference type="SUPFAM" id="SSF57414">
    <property type="entry name" value="Hairpin loop containing domain-like"/>
    <property type="match status" value="1"/>
</dbReference>
<feature type="chain" id="PRO_5038054614" description="Apple domain-containing protein" evidence="1">
    <location>
        <begin position="37"/>
        <end position="292"/>
    </location>
</feature>
<dbReference type="PROSITE" id="PS50948">
    <property type="entry name" value="PAN"/>
    <property type="match status" value="1"/>
</dbReference>
<dbReference type="EnsemblMetazoa" id="XM_038220006.1">
    <property type="protein sequence ID" value="XP_038075934.1"/>
    <property type="gene ID" value="LOC119743593"/>
</dbReference>
<feature type="signal peptide" evidence="1">
    <location>
        <begin position="1"/>
        <end position="36"/>
    </location>
</feature>